<dbReference type="OrthoDB" id="109585at2"/>
<comment type="caution">
    <text evidence="11">The sequence shown here is derived from an EMBL/GenBank/DDBJ whole genome shotgun (WGS) entry which is preliminary data.</text>
</comment>
<feature type="transmembrane region" description="Helical" evidence="9">
    <location>
        <begin position="43"/>
        <end position="62"/>
    </location>
</feature>
<evidence type="ECO:0000256" key="3">
    <source>
        <dbReference type="ARBA" id="ARBA00022553"/>
    </source>
</evidence>
<dbReference type="SMART" id="SM00388">
    <property type="entry name" value="HisKA"/>
    <property type="match status" value="1"/>
</dbReference>
<dbReference type="GO" id="GO:0007234">
    <property type="term" value="P:osmosensory signaling via phosphorelay pathway"/>
    <property type="evidence" value="ECO:0007669"/>
    <property type="project" value="TreeGrafter"/>
</dbReference>
<dbReference type="InterPro" id="IPR036097">
    <property type="entry name" value="HisK_dim/P_sf"/>
</dbReference>
<sequence length="397" mass="44836">MAVSLIYTTLDLANGIYFALPFYSVIFIAPIISLWLIKIGKFLIGKILVLMGASVAIFFASISDPFETGVILIFVPLSIVPFAIIGFRNIWASIGIVLSTFFLFLTSRFTDFFSSYVKEVPISYIQMSLALNYLISVTISILIVYFLARLHRQSEVRLIEKEKAVTEKNIQLTKLNQELDGFVYSVSHDLRSPLSSILGLTNLAKFSTSKEELVDYMAMIQDRIKTQDAFIKDIIEYSRNTRTEPLREPVDLFKLTQEIIESLKFNLGADKIHFDIELPQDFIVTIDKNRWKTMLSNLIGNAIKYHDPTKPNQYIKLSANRSNEKLLYTVTDNGSGISSQHLDKIFNMFYRASDTSSGSGLGLFITKEAVQKLNGTITVTSQQHVGSVFEITIPIVK</sequence>
<dbReference type="InterPro" id="IPR005467">
    <property type="entry name" value="His_kinase_dom"/>
</dbReference>
<keyword evidence="7" id="KW-0067">ATP-binding</keyword>
<evidence type="ECO:0000256" key="6">
    <source>
        <dbReference type="ARBA" id="ARBA00022777"/>
    </source>
</evidence>
<keyword evidence="3" id="KW-0597">Phosphoprotein</keyword>
<dbReference type="CDD" id="cd00075">
    <property type="entry name" value="HATPase"/>
    <property type="match status" value="1"/>
</dbReference>
<dbReference type="Pfam" id="PF02518">
    <property type="entry name" value="HATPase_c"/>
    <property type="match status" value="1"/>
</dbReference>
<proteinExistence type="predicted"/>
<dbReference type="EC" id="2.7.13.3" evidence="2"/>
<dbReference type="PROSITE" id="PS50109">
    <property type="entry name" value="HIS_KIN"/>
    <property type="match status" value="1"/>
</dbReference>
<dbReference type="SMART" id="SM00387">
    <property type="entry name" value="HATPase_c"/>
    <property type="match status" value="1"/>
</dbReference>
<reference evidence="11 12" key="1">
    <citation type="submission" date="2018-11" db="EMBL/GenBank/DDBJ databases">
        <title>Chryseotalea sanarue gen. nov., sp., nov., a member of the family Cytophagaceae, isolated from a brackish lake in Hamamatsu Japan.</title>
        <authorList>
            <person name="Maejima Y."/>
            <person name="Iino T."/>
            <person name="Muraguchi Y."/>
            <person name="Fukuda K."/>
            <person name="Ohkuma M."/>
            <person name="Moriuchi R."/>
            <person name="Dohra H."/>
            <person name="Kimbara K."/>
            <person name="Shintani M."/>
        </authorList>
    </citation>
    <scope>NUCLEOTIDE SEQUENCE [LARGE SCALE GENOMIC DNA]</scope>
    <source>
        <strain evidence="11 12">Ys</strain>
    </source>
</reference>
<evidence type="ECO:0000256" key="1">
    <source>
        <dbReference type="ARBA" id="ARBA00000085"/>
    </source>
</evidence>
<dbReference type="InterPro" id="IPR003594">
    <property type="entry name" value="HATPase_dom"/>
</dbReference>
<protein>
    <recommendedName>
        <fullName evidence="2">histidine kinase</fullName>
        <ecNumber evidence="2">2.7.13.3</ecNumber>
    </recommendedName>
</protein>
<keyword evidence="8" id="KW-0902">Two-component regulatory system</keyword>
<name>A0A401UCP4_9BACT</name>
<dbReference type="PRINTS" id="PR00344">
    <property type="entry name" value="BCTRLSENSOR"/>
</dbReference>
<organism evidence="11 12">
    <name type="scientific">Chryseotalea sanaruensis</name>
    <dbReference type="NCBI Taxonomy" id="2482724"/>
    <lineage>
        <taxon>Bacteria</taxon>
        <taxon>Pseudomonadati</taxon>
        <taxon>Bacteroidota</taxon>
        <taxon>Cytophagia</taxon>
        <taxon>Cytophagales</taxon>
        <taxon>Chryseotaleaceae</taxon>
        <taxon>Chryseotalea</taxon>
    </lineage>
</organism>
<dbReference type="GO" id="GO:0000155">
    <property type="term" value="F:phosphorelay sensor kinase activity"/>
    <property type="evidence" value="ECO:0007669"/>
    <property type="project" value="InterPro"/>
</dbReference>
<dbReference type="InterPro" id="IPR050351">
    <property type="entry name" value="BphY/WalK/GraS-like"/>
</dbReference>
<keyword evidence="5" id="KW-0547">Nucleotide-binding</keyword>
<dbReference type="GO" id="GO:0005524">
    <property type="term" value="F:ATP binding"/>
    <property type="evidence" value="ECO:0007669"/>
    <property type="project" value="UniProtKB-KW"/>
</dbReference>
<evidence type="ECO:0000256" key="9">
    <source>
        <dbReference type="SAM" id="Phobius"/>
    </source>
</evidence>
<feature type="transmembrane region" description="Helical" evidence="9">
    <location>
        <begin position="130"/>
        <end position="148"/>
    </location>
</feature>
<dbReference type="FunFam" id="3.30.565.10:FF:000006">
    <property type="entry name" value="Sensor histidine kinase WalK"/>
    <property type="match status" value="1"/>
</dbReference>
<accession>A0A401UCP4</accession>
<dbReference type="Pfam" id="PF00512">
    <property type="entry name" value="HisKA"/>
    <property type="match status" value="1"/>
</dbReference>
<dbReference type="PANTHER" id="PTHR42878">
    <property type="entry name" value="TWO-COMPONENT HISTIDINE KINASE"/>
    <property type="match status" value="1"/>
</dbReference>
<evidence type="ECO:0000259" key="10">
    <source>
        <dbReference type="PROSITE" id="PS50109"/>
    </source>
</evidence>
<keyword evidence="12" id="KW-1185">Reference proteome</keyword>
<evidence type="ECO:0000256" key="5">
    <source>
        <dbReference type="ARBA" id="ARBA00022741"/>
    </source>
</evidence>
<evidence type="ECO:0000313" key="11">
    <source>
        <dbReference type="EMBL" id="GCC52642.1"/>
    </source>
</evidence>
<dbReference type="InterPro" id="IPR004358">
    <property type="entry name" value="Sig_transdc_His_kin-like_C"/>
</dbReference>
<evidence type="ECO:0000313" key="12">
    <source>
        <dbReference type="Proteomes" id="UP000288227"/>
    </source>
</evidence>
<dbReference type="GO" id="GO:0000156">
    <property type="term" value="F:phosphorelay response regulator activity"/>
    <property type="evidence" value="ECO:0007669"/>
    <property type="project" value="TreeGrafter"/>
</dbReference>
<dbReference type="Gene3D" id="1.10.287.130">
    <property type="match status" value="1"/>
</dbReference>
<keyword evidence="6 11" id="KW-0418">Kinase</keyword>
<dbReference type="EMBL" id="BHXQ01000005">
    <property type="protein sequence ID" value="GCC52642.1"/>
    <property type="molecule type" value="Genomic_DNA"/>
</dbReference>
<evidence type="ECO:0000256" key="7">
    <source>
        <dbReference type="ARBA" id="ARBA00022840"/>
    </source>
</evidence>
<feature type="transmembrane region" description="Helical" evidence="9">
    <location>
        <begin position="15"/>
        <end position="36"/>
    </location>
</feature>
<dbReference type="SUPFAM" id="SSF55874">
    <property type="entry name" value="ATPase domain of HSP90 chaperone/DNA topoisomerase II/histidine kinase"/>
    <property type="match status" value="1"/>
</dbReference>
<dbReference type="InterPro" id="IPR003661">
    <property type="entry name" value="HisK_dim/P_dom"/>
</dbReference>
<comment type="catalytic activity">
    <reaction evidence="1">
        <text>ATP + protein L-histidine = ADP + protein N-phospho-L-histidine.</text>
        <dbReference type="EC" id="2.7.13.3"/>
    </reaction>
</comment>
<keyword evidence="9" id="KW-0472">Membrane</keyword>
<feature type="transmembrane region" description="Helical" evidence="9">
    <location>
        <begin position="90"/>
        <end position="110"/>
    </location>
</feature>
<dbReference type="GO" id="GO:0030295">
    <property type="term" value="F:protein kinase activator activity"/>
    <property type="evidence" value="ECO:0007669"/>
    <property type="project" value="TreeGrafter"/>
</dbReference>
<evidence type="ECO:0000256" key="8">
    <source>
        <dbReference type="ARBA" id="ARBA00023012"/>
    </source>
</evidence>
<dbReference type="Proteomes" id="UP000288227">
    <property type="component" value="Unassembled WGS sequence"/>
</dbReference>
<dbReference type="AlphaFoldDB" id="A0A401UCP4"/>
<dbReference type="RefSeq" id="WP_127123298.1">
    <property type="nucleotide sequence ID" value="NZ_BHXQ01000005.1"/>
</dbReference>
<dbReference type="InterPro" id="IPR036890">
    <property type="entry name" value="HATPase_C_sf"/>
</dbReference>
<feature type="transmembrane region" description="Helical" evidence="9">
    <location>
        <begin position="68"/>
        <end position="85"/>
    </location>
</feature>
<keyword evidence="9" id="KW-0812">Transmembrane</keyword>
<evidence type="ECO:0000256" key="4">
    <source>
        <dbReference type="ARBA" id="ARBA00022679"/>
    </source>
</evidence>
<dbReference type="Gene3D" id="3.30.565.10">
    <property type="entry name" value="Histidine kinase-like ATPase, C-terminal domain"/>
    <property type="match status" value="1"/>
</dbReference>
<dbReference type="PANTHER" id="PTHR42878:SF7">
    <property type="entry name" value="SENSOR HISTIDINE KINASE GLRK"/>
    <property type="match status" value="1"/>
</dbReference>
<dbReference type="SUPFAM" id="SSF47384">
    <property type="entry name" value="Homodimeric domain of signal transducing histidine kinase"/>
    <property type="match status" value="1"/>
</dbReference>
<keyword evidence="9" id="KW-1133">Transmembrane helix</keyword>
<feature type="domain" description="Histidine kinase" evidence="10">
    <location>
        <begin position="185"/>
        <end position="397"/>
    </location>
</feature>
<evidence type="ECO:0000256" key="2">
    <source>
        <dbReference type="ARBA" id="ARBA00012438"/>
    </source>
</evidence>
<gene>
    <name evidence="11" type="ORF">SanaruYs_28790</name>
</gene>
<keyword evidence="4" id="KW-0808">Transferase</keyword>
<dbReference type="CDD" id="cd00082">
    <property type="entry name" value="HisKA"/>
    <property type="match status" value="1"/>
</dbReference>